<evidence type="ECO:0000256" key="6">
    <source>
        <dbReference type="ARBA" id="ARBA00022827"/>
    </source>
</evidence>
<organism evidence="13 14">
    <name type="scientific">Hespellia stercorisuis DSM 15480</name>
    <dbReference type="NCBI Taxonomy" id="1121950"/>
    <lineage>
        <taxon>Bacteria</taxon>
        <taxon>Bacillati</taxon>
        <taxon>Bacillota</taxon>
        <taxon>Clostridia</taxon>
        <taxon>Lachnospirales</taxon>
        <taxon>Lachnospiraceae</taxon>
        <taxon>Hespellia</taxon>
    </lineage>
</organism>
<keyword evidence="12" id="KW-0472">Membrane</keyword>
<evidence type="ECO:0000256" key="2">
    <source>
        <dbReference type="ARBA" id="ARBA00016337"/>
    </source>
</evidence>
<dbReference type="GO" id="GO:0016740">
    <property type="term" value="F:transferase activity"/>
    <property type="evidence" value="ECO:0007669"/>
    <property type="project" value="UniProtKB-UniRule"/>
</dbReference>
<dbReference type="SUPFAM" id="SSF143631">
    <property type="entry name" value="ApbE-like"/>
    <property type="match status" value="1"/>
</dbReference>
<dbReference type="EMBL" id="FQZY01000005">
    <property type="protein sequence ID" value="SHJ21592.1"/>
    <property type="molecule type" value="Genomic_DNA"/>
</dbReference>
<evidence type="ECO:0000256" key="3">
    <source>
        <dbReference type="ARBA" id="ARBA00022630"/>
    </source>
</evidence>
<comment type="similarity">
    <text evidence="10 12">Belongs to the ApbE family.</text>
</comment>
<keyword evidence="12" id="KW-0997">Cell inner membrane</keyword>
<dbReference type="GO" id="GO:0046872">
    <property type="term" value="F:metal ion binding"/>
    <property type="evidence" value="ECO:0007669"/>
    <property type="project" value="UniProtKB-UniRule"/>
</dbReference>
<reference evidence="13 14" key="1">
    <citation type="submission" date="2016-11" db="EMBL/GenBank/DDBJ databases">
        <authorList>
            <person name="Jaros S."/>
            <person name="Januszkiewicz K."/>
            <person name="Wedrychowicz H."/>
        </authorList>
    </citation>
    <scope>NUCLEOTIDE SEQUENCE [LARGE SCALE GENOMIC DNA]</scope>
    <source>
        <strain evidence="13 14">DSM 15480</strain>
    </source>
</reference>
<dbReference type="PANTHER" id="PTHR30040">
    <property type="entry name" value="THIAMINE BIOSYNTHESIS LIPOPROTEIN APBE"/>
    <property type="match status" value="1"/>
</dbReference>
<evidence type="ECO:0000256" key="5">
    <source>
        <dbReference type="ARBA" id="ARBA00022723"/>
    </source>
</evidence>
<comment type="catalytic activity">
    <reaction evidence="9 10 12">
        <text>L-threonyl-[protein] + FAD = FMN-L-threonyl-[protein] + AMP + H(+)</text>
        <dbReference type="Rhea" id="RHEA:36847"/>
        <dbReference type="Rhea" id="RHEA-COMP:11060"/>
        <dbReference type="Rhea" id="RHEA-COMP:11061"/>
        <dbReference type="ChEBI" id="CHEBI:15378"/>
        <dbReference type="ChEBI" id="CHEBI:30013"/>
        <dbReference type="ChEBI" id="CHEBI:57692"/>
        <dbReference type="ChEBI" id="CHEBI:74257"/>
        <dbReference type="ChEBI" id="CHEBI:456215"/>
        <dbReference type="EC" id="2.7.1.180"/>
    </reaction>
</comment>
<evidence type="ECO:0000256" key="1">
    <source>
        <dbReference type="ARBA" id="ARBA00011955"/>
    </source>
</evidence>
<comment type="cofactor">
    <cofactor evidence="11">
        <name>Mg(2+)</name>
        <dbReference type="ChEBI" id="CHEBI:18420"/>
    </cofactor>
    <cofactor evidence="11">
        <name>Mn(2+)</name>
        <dbReference type="ChEBI" id="CHEBI:29035"/>
    </cofactor>
    <text evidence="11">Magnesium. Can also use manganese.</text>
</comment>
<dbReference type="PROSITE" id="PS51257">
    <property type="entry name" value="PROKAR_LIPOPROTEIN"/>
    <property type="match status" value="1"/>
</dbReference>
<evidence type="ECO:0000256" key="10">
    <source>
        <dbReference type="PIRNR" id="PIRNR006268"/>
    </source>
</evidence>
<keyword evidence="12" id="KW-1003">Cell membrane</keyword>
<dbReference type="PIRSF" id="PIRSF006268">
    <property type="entry name" value="ApbE"/>
    <property type="match status" value="1"/>
</dbReference>
<evidence type="ECO:0000256" key="4">
    <source>
        <dbReference type="ARBA" id="ARBA00022679"/>
    </source>
</evidence>
<dbReference type="PANTHER" id="PTHR30040:SF2">
    <property type="entry name" value="FAD:PROTEIN FMN TRANSFERASE"/>
    <property type="match status" value="1"/>
</dbReference>
<evidence type="ECO:0000256" key="11">
    <source>
        <dbReference type="PIRSR" id="PIRSR006268-2"/>
    </source>
</evidence>
<keyword evidence="7 10" id="KW-0460">Magnesium</keyword>
<accession>A0A1M6HHG3</accession>
<evidence type="ECO:0000313" key="14">
    <source>
        <dbReference type="Proteomes" id="UP000184301"/>
    </source>
</evidence>
<evidence type="ECO:0000256" key="7">
    <source>
        <dbReference type="ARBA" id="ARBA00022842"/>
    </source>
</evidence>
<dbReference type="Proteomes" id="UP000184301">
    <property type="component" value="Unassembled WGS sequence"/>
</dbReference>
<protein>
    <recommendedName>
        <fullName evidence="2 10">FAD:protein FMN transferase</fullName>
        <ecNumber evidence="1 10">2.7.1.180</ecNumber>
    </recommendedName>
    <alternativeName>
        <fullName evidence="8 10">Flavin transferase</fullName>
    </alternativeName>
</protein>
<comment type="function">
    <text evidence="12">Flavin transferase that catalyzes the transfer of the FMN moiety of FAD and its covalent binding to the hydroxyl group of a threonine residue in a target flavoprotein.</text>
</comment>
<proteinExistence type="inferred from homology"/>
<keyword evidence="6 10" id="KW-0274">FAD</keyword>
<keyword evidence="12 13" id="KW-0449">Lipoprotein</keyword>
<dbReference type="RefSeq" id="WP_073103485.1">
    <property type="nucleotide sequence ID" value="NZ_FQZY01000005.1"/>
</dbReference>
<evidence type="ECO:0000256" key="12">
    <source>
        <dbReference type="RuleBase" id="RU363002"/>
    </source>
</evidence>
<dbReference type="EC" id="2.7.1.180" evidence="1 10"/>
<dbReference type="InterPro" id="IPR003374">
    <property type="entry name" value="ApbE-like_sf"/>
</dbReference>
<keyword evidence="4 10" id="KW-0808">Transferase</keyword>
<feature type="binding site" evidence="11">
    <location>
        <position position="287"/>
    </location>
    <ligand>
        <name>Mg(2+)</name>
        <dbReference type="ChEBI" id="CHEBI:18420"/>
    </ligand>
</feature>
<name>A0A1M6HHG3_9FIRM</name>
<evidence type="ECO:0000313" key="13">
    <source>
        <dbReference type="EMBL" id="SHJ21592.1"/>
    </source>
</evidence>
<evidence type="ECO:0000256" key="9">
    <source>
        <dbReference type="ARBA" id="ARBA00048540"/>
    </source>
</evidence>
<dbReference type="Pfam" id="PF02424">
    <property type="entry name" value="ApbE"/>
    <property type="match status" value="1"/>
</dbReference>
<keyword evidence="14" id="KW-1185">Reference proteome</keyword>
<dbReference type="AlphaFoldDB" id="A0A1M6HHG3"/>
<feature type="signal peptide" evidence="12">
    <location>
        <begin position="1"/>
        <end position="18"/>
    </location>
</feature>
<dbReference type="OrthoDB" id="9778595at2"/>
<feature type="chain" id="PRO_5039756755" description="FAD:protein FMN transferase" evidence="12">
    <location>
        <begin position="19"/>
        <end position="323"/>
    </location>
</feature>
<sequence>MKRILSIFSAAIIACSLAGCSKSISSEPISTQAILFDTVISIELYGTTDQTLLTECIHICENYEQTLSRTIETSEISQINHSGGTPVTVSAETADLIQKGLEYGDLSGGKFDITIAPLSELWDFKNNTGTIPAQDAIDEAKSHVNYKNVKLENQTVTLTDPKAAIDLGGIAKGYIADQLKSYLTGQGVEYGIISLGGNVLTIGGKPDGAAYNIGVQKPFDEQNTAITSVQVKDKSVVSSGVYERYFKTDGKLYHHILNPSTGYPYDNNLLGVTIISDRSVDGDGLSTTCFALGLDEGMALINRLDDVDAIFITDDYQLHDTRK</sequence>
<dbReference type="STRING" id="1121950.SAMN02745243_00021"/>
<dbReference type="GO" id="GO:0005886">
    <property type="term" value="C:plasma membrane"/>
    <property type="evidence" value="ECO:0007669"/>
    <property type="project" value="UniProtKB-SubCell"/>
</dbReference>
<comment type="subcellular location">
    <subcellularLocation>
        <location evidence="12">Cell inner membrane</location>
        <topology evidence="12">Lipid-anchor</topology>
        <orientation evidence="12">Periplasmic side</orientation>
    </subcellularLocation>
</comment>
<evidence type="ECO:0000256" key="8">
    <source>
        <dbReference type="ARBA" id="ARBA00031306"/>
    </source>
</evidence>
<keyword evidence="12" id="KW-0732">Signal</keyword>
<dbReference type="InterPro" id="IPR024932">
    <property type="entry name" value="ApbE"/>
</dbReference>
<feature type="binding site" evidence="11">
    <location>
        <position position="283"/>
    </location>
    <ligand>
        <name>Mg(2+)</name>
        <dbReference type="ChEBI" id="CHEBI:18420"/>
    </ligand>
</feature>
<dbReference type="Gene3D" id="3.10.520.10">
    <property type="entry name" value="ApbE-like domains"/>
    <property type="match status" value="1"/>
</dbReference>
<feature type="binding site" evidence="11">
    <location>
        <position position="169"/>
    </location>
    <ligand>
        <name>Mg(2+)</name>
        <dbReference type="ChEBI" id="CHEBI:18420"/>
    </ligand>
</feature>
<keyword evidence="3 10" id="KW-0285">Flavoprotein</keyword>
<gene>
    <name evidence="13" type="ORF">SAMN02745243_00021</name>
</gene>
<keyword evidence="5 10" id="KW-0479">Metal-binding</keyword>